<name>A0A9P5HKH6_9HYPO</name>
<dbReference type="Gene3D" id="3.30.43.10">
    <property type="entry name" value="Uridine Diphospho-n-acetylenolpyruvylglucosamine Reductase, domain 2"/>
    <property type="match status" value="1"/>
</dbReference>
<comment type="similarity">
    <text evidence="2">Belongs to the oxygen-dependent FAD-linked oxidoreductase family.</text>
</comment>
<dbReference type="PANTHER" id="PTHR42973:SF39">
    <property type="entry name" value="FAD-BINDING PCMH-TYPE DOMAIN-CONTAINING PROTEIN"/>
    <property type="match status" value="1"/>
</dbReference>
<evidence type="ECO:0000256" key="2">
    <source>
        <dbReference type="ARBA" id="ARBA00005466"/>
    </source>
</evidence>
<accession>A0A9P5HKH6</accession>
<evidence type="ECO:0000313" key="8">
    <source>
        <dbReference type="Proteomes" id="UP000722485"/>
    </source>
</evidence>
<proteinExistence type="inferred from homology"/>
<protein>
    <recommendedName>
        <fullName evidence="6">FAD-binding PCMH-type domain-containing protein</fullName>
    </recommendedName>
</protein>
<dbReference type="InterPro" id="IPR012951">
    <property type="entry name" value="BBE"/>
</dbReference>
<dbReference type="PANTHER" id="PTHR42973">
    <property type="entry name" value="BINDING OXIDOREDUCTASE, PUTATIVE (AFU_ORTHOLOGUE AFUA_1G17690)-RELATED"/>
    <property type="match status" value="1"/>
</dbReference>
<dbReference type="InterPro" id="IPR050416">
    <property type="entry name" value="FAD-linked_Oxidoreductase"/>
</dbReference>
<evidence type="ECO:0000256" key="5">
    <source>
        <dbReference type="ARBA" id="ARBA00023002"/>
    </source>
</evidence>
<evidence type="ECO:0000256" key="4">
    <source>
        <dbReference type="ARBA" id="ARBA00022827"/>
    </source>
</evidence>
<dbReference type="SUPFAM" id="SSF56176">
    <property type="entry name" value="FAD-binding/transporter-associated domain-like"/>
    <property type="match status" value="1"/>
</dbReference>
<dbReference type="PROSITE" id="PS51387">
    <property type="entry name" value="FAD_PCMH"/>
    <property type="match status" value="1"/>
</dbReference>
<keyword evidence="8" id="KW-1185">Reference proteome</keyword>
<evidence type="ECO:0000313" key="7">
    <source>
        <dbReference type="EMBL" id="KAF7557264.1"/>
    </source>
</evidence>
<keyword evidence="5" id="KW-0560">Oxidoreductase</keyword>
<dbReference type="Proteomes" id="UP000722485">
    <property type="component" value="Unassembled WGS sequence"/>
</dbReference>
<gene>
    <name evidence="7" type="ORF">G7Z17_g800</name>
</gene>
<dbReference type="AlphaFoldDB" id="A0A9P5HKH6"/>
<dbReference type="Pfam" id="PF08031">
    <property type="entry name" value="BBE"/>
    <property type="match status" value="1"/>
</dbReference>
<keyword evidence="4" id="KW-0274">FAD</keyword>
<dbReference type="InterPro" id="IPR036318">
    <property type="entry name" value="FAD-bd_PCMH-like_sf"/>
</dbReference>
<dbReference type="InterPro" id="IPR016167">
    <property type="entry name" value="FAD-bd_PCMH_sub1"/>
</dbReference>
<dbReference type="GO" id="GO:0071949">
    <property type="term" value="F:FAD binding"/>
    <property type="evidence" value="ECO:0007669"/>
    <property type="project" value="InterPro"/>
</dbReference>
<dbReference type="InterPro" id="IPR006093">
    <property type="entry name" value="Oxy_OxRdtase_FAD_BS"/>
</dbReference>
<dbReference type="InterPro" id="IPR016166">
    <property type="entry name" value="FAD-bd_PCMH"/>
</dbReference>
<organism evidence="7 8">
    <name type="scientific">Cylindrodendrum hubeiense</name>
    <dbReference type="NCBI Taxonomy" id="595255"/>
    <lineage>
        <taxon>Eukaryota</taxon>
        <taxon>Fungi</taxon>
        <taxon>Dikarya</taxon>
        <taxon>Ascomycota</taxon>
        <taxon>Pezizomycotina</taxon>
        <taxon>Sordariomycetes</taxon>
        <taxon>Hypocreomycetidae</taxon>
        <taxon>Hypocreales</taxon>
        <taxon>Nectriaceae</taxon>
        <taxon>Cylindrodendrum</taxon>
    </lineage>
</organism>
<comment type="cofactor">
    <cofactor evidence="1">
        <name>FAD</name>
        <dbReference type="ChEBI" id="CHEBI:57692"/>
    </cofactor>
</comment>
<comment type="caution">
    <text evidence="7">The sequence shown here is derived from an EMBL/GenBank/DDBJ whole genome shotgun (WGS) entry which is preliminary data.</text>
</comment>
<evidence type="ECO:0000256" key="3">
    <source>
        <dbReference type="ARBA" id="ARBA00022630"/>
    </source>
</evidence>
<feature type="domain" description="FAD-binding PCMH-type" evidence="6">
    <location>
        <begin position="35"/>
        <end position="209"/>
    </location>
</feature>
<sequence length="550" mass="61967">MASIYDSLVHQKVNVYRPGEVEYERSVAASNLVYRFSRPSYVVQPAHASEVQIIVQEAQAEGLRLTIKGGGHSYAGFSTANDGILLDLVKMNDVHLDIAKETVTMQGGAQWGHVYKRLVNGQHDGYVVNGGRCPTVGISGFTLGGGLGPFTRSFGMGCDTVESATIVNAKGELVTATSFQHKDLFWALRGAGGGNFGILVKMKMKVKKLHDSKVVAGRYTWYPKLSDSKKPDPEVARTLMTNFMVAMQDFYKAQWSNEMTIDSSWLCELEKTDAETPIGVRFLVYYNGTEPKFQEEIKKKSGATFPSEDLMERSIEEPSTLFLHETLVAQWSEEIQKSFPANKTFNFYTSFCFDERADFNSITKIIRDKMLDFRTKFKGEKGLLQVTWIHSGGEAENVPSDQTAVYWRGARFHTYIMIQWEEKFLGKRMMGFLKEFEEILRPESIEGVAKYINFADARLHEPTEEGLPLPGKSYFGKNITKLQKVKADVDKHDFFRWSQSIQPEPRKRKADEVKLIDLVAGQQWVDLGKDVTRLTTEGTGGVFALTDLGF</sequence>
<dbReference type="InterPro" id="IPR016169">
    <property type="entry name" value="FAD-bd_PCMH_sub2"/>
</dbReference>
<dbReference type="EMBL" id="JAANBB010000006">
    <property type="protein sequence ID" value="KAF7557264.1"/>
    <property type="molecule type" value="Genomic_DNA"/>
</dbReference>
<dbReference type="Pfam" id="PF01565">
    <property type="entry name" value="FAD_binding_4"/>
    <property type="match status" value="1"/>
</dbReference>
<dbReference type="OrthoDB" id="407275at2759"/>
<dbReference type="PROSITE" id="PS00862">
    <property type="entry name" value="OX2_COVAL_FAD"/>
    <property type="match status" value="1"/>
</dbReference>
<dbReference type="Gene3D" id="3.30.465.10">
    <property type="match status" value="1"/>
</dbReference>
<keyword evidence="3" id="KW-0285">Flavoprotein</keyword>
<evidence type="ECO:0000256" key="1">
    <source>
        <dbReference type="ARBA" id="ARBA00001974"/>
    </source>
</evidence>
<evidence type="ECO:0000259" key="6">
    <source>
        <dbReference type="PROSITE" id="PS51387"/>
    </source>
</evidence>
<dbReference type="Gene3D" id="3.40.462.20">
    <property type="match status" value="1"/>
</dbReference>
<dbReference type="GO" id="GO:0016491">
    <property type="term" value="F:oxidoreductase activity"/>
    <property type="evidence" value="ECO:0007669"/>
    <property type="project" value="UniProtKB-KW"/>
</dbReference>
<reference evidence="7" key="1">
    <citation type="submission" date="2020-03" db="EMBL/GenBank/DDBJ databases">
        <title>Draft Genome Sequence of Cylindrodendrum hubeiense.</title>
        <authorList>
            <person name="Buettner E."/>
            <person name="Kellner H."/>
        </authorList>
    </citation>
    <scope>NUCLEOTIDE SEQUENCE</scope>
    <source>
        <strain evidence="7">IHI 201604</strain>
    </source>
</reference>
<dbReference type="InterPro" id="IPR006094">
    <property type="entry name" value="Oxid_FAD_bind_N"/>
</dbReference>